<evidence type="ECO:0000313" key="3">
    <source>
        <dbReference type="Proteomes" id="UP001642484"/>
    </source>
</evidence>
<organism evidence="2 3">
    <name type="scientific">Durusdinium trenchii</name>
    <dbReference type="NCBI Taxonomy" id="1381693"/>
    <lineage>
        <taxon>Eukaryota</taxon>
        <taxon>Sar</taxon>
        <taxon>Alveolata</taxon>
        <taxon>Dinophyceae</taxon>
        <taxon>Suessiales</taxon>
        <taxon>Symbiodiniaceae</taxon>
        <taxon>Durusdinium</taxon>
    </lineage>
</organism>
<dbReference type="EMBL" id="CAXAMN010008779">
    <property type="protein sequence ID" value="CAK9026505.1"/>
    <property type="molecule type" value="Genomic_DNA"/>
</dbReference>
<feature type="compositionally biased region" description="Basic and acidic residues" evidence="1">
    <location>
        <begin position="27"/>
        <end position="39"/>
    </location>
</feature>
<name>A0ABP0KI59_9DINO</name>
<feature type="compositionally biased region" description="Acidic residues" evidence="1">
    <location>
        <begin position="185"/>
        <end position="195"/>
    </location>
</feature>
<gene>
    <name evidence="2" type="ORF">CCMP2556_LOCUS16383</name>
</gene>
<comment type="caution">
    <text evidence="2">The sequence shown here is derived from an EMBL/GenBank/DDBJ whole genome shotgun (WGS) entry which is preliminary data.</text>
</comment>
<evidence type="ECO:0000313" key="2">
    <source>
        <dbReference type="EMBL" id="CAK9026505.1"/>
    </source>
</evidence>
<evidence type="ECO:0000256" key="1">
    <source>
        <dbReference type="SAM" id="MobiDB-lite"/>
    </source>
</evidence>
<feature type="region of interest" description="Disordered" evidence="1">
    <location>
        <begin position="175"/>
        <end position="195"/>
    </location>
</feature>
<dbReference type="Proteomes" id="UP001642484">
    <property type="component" value="Unassembled WGS sequence"/>
</dbReference>
<keyword evidence="3" id="KW-1185">Reference proteome</keyword>
<protein>
    <submittedName>
        <fullName evidence="2">Uncharacterized protein</fullName>
    </submittedName>
</protein>
<reference evidence="2 3" key="1">
    <citation type="submission" date="2024-02" db="EMBL/GenBank/DDBJ databases">
        <authorList>
            <person name="Chen Y."/>
            <person name="Shah S."/>
            <person name="Dougan E. K."/>
            <person name="Thang M."/>
            <person name="Chan C."/>
        </authorList>
    </citation>
    <scope>NUCLEOTIDE SEQUENCE [LARGE SCALE GENOMIC DNA]</scope>
</reference>
<accession>A0ABP0KI59</accession>
<proteinExistence type="predicted"/>
<feature type="region of interest" description="Disordered" evidence="1">
    <location>
        <begin position="27"/>
        <end position="49"/>
    </location>
</feature>
<sequence length="195" mass="20607">MWPVVQRSAKPDFRSAMAVGTLEEAKVKEVNGSRPEATKRPSVRTAEGGALAHPLFKRAAERAASSVFESCPEASTAEYKSGEASSPEAASLCVFESTPSTSRADAVSGYAPHTESARKLIEEAAKEAEQNQLRGEEGAGSLAREAEELIQKAVEQSDGGAAAVVFESVPLESVAHARHDTESVCSEEEVTDDEA</sequence>